<keyword evidence="2" id="KW-1185">Reference proteome</keyword>
<reference evidence="1" key="1">
    <citation type="submission" date="2023-05" db="EMBL/GenBank/DDBJ databases">
        <authorList>
            <person name="Stuckert A."/>
        </authorList>
    </citation>
    <scope>NUCLEOTIDE SEQUENCE</scope>
</reference>
<gene>
    <name evidence="1" type="ORF">SPARVUS_LOCUS11847655</name>
</gene>
<protein>
    <submittedName>
        <fullName evidence="1">Uncharacterized protein</fullName>
    </submittedName>
</protein>
<feature type="non-terminal residue" evidence="1">
    <location>
        <position position="1"/>
    </location>
</feature>
<evidence type="ECO:0000313" key="1">
    <source>
        <dbReference type="EMBL" id="CAI9595190.1"/>
    </source>
</evidence>
<evidence type="ECO:0000313" key="2">
    <source>
        <dbReference type="Proteomes" id="UP001162483"/>
    </source>
</evidence>
<accession>A0ABN9FDT8</accession>
<comment type="caution">
    <text evidence="1">The sequence shown here is derived from an EMBL/GenBank/DDBJ whole genome shotgun (WGS) entry which is preliminary data.</text>
</comment>
<proteinExistence type="predicted"/>
<organism evidence="1 2">
    <name type="scientific">Staurois parvus</name>
    <dbReference type="NCBI Taxonomy" id="386267"/>
    <lineage>
        <taxon>Eukaryota</taxon>
        <taxon>Metazoa</taxon>
        <taxon>Chordata</taxon>
        <taxon>Craniata</taxon>
        <taxon>Vertebrata</taxon>
        <taxon>Euteleostomi</taxon>
        <taxon>Amphibia</taxon>
        <taxon>Batrachia</taxon>
        <taxon>Anura</taxon>
        <taxon>Neobatrachia</taxon>
        <taxon>Ranoidea</taxon>
        <taxon>Ranidae</taxon>
        <taxon>Staurois</taxon>
    </lineage>
</organism>
<dbReference type="EMBL" id="CATNWA010016763">
    <property type="protein sequence ID" value="CAI9595190.1"/>
    <property type="molecule type" value="Genomic_DNA"/>
</dbReference>
<sequence>FVCSRNFFSSTSFEFSCCCVVLTPPTIRKLNNSEKEIFEGNFTSVWPGSVFICRGLASVKSAEGETKNKCVQCWYRRYSLILGNSKKKYQHKRAGTGRADIVNAGSRESGYSECRIWGERI</sequence>
<dbReference type="Proteomes" id="UP001162483">
    <property type="component" value="Unassembled WGS sequence"/>
</dbReference>
<name>A0ABN9FDT8_9NEOB</name>